<dbReference type="AlphaFoldDB" id="A0A8X6UP47"/>
<feature type="transmembrane region" description="Helical" evidence="1">
    <location>
        <begin position="297"/>
        <end position="316"/>
    </location>
</feature>
<organism evidence="2 3">
    <name type="scientific">Nephila pilipes</name>
    <name type="common">Giant wood spider</name>
    <name type="synonym">Nephila maculata</name>
    <dbReference type="NCBI Taxonomy" id="299642"/>
    <lineage>
        <taxon>Eukaryota</taxon>
        <taxon>Metazoa</taxon>
        <taxon>Ecdysozoa</taxon>
        <taxon>Arthropoda</taxon>
        <taxon>Chelicerata</taxon>
        <taxon>Arachnida</taxon>
        <taxon>Araneae</taxon>
        <taxon>Araneomorphae</taxon>
        <taxon>Entelegynae</taxon>
        <taxon>Araneoidea</taxon>
        <taxon>Nephilidae</taxon>
        <taxon>Nephila</taxon>
    </lineage>
</organism>
<evidence type="ECO:0008006" key="4">
    <source>
        <dbReference type="Google" id="ProtNLM"/>
    </source>
</evidence>
<accession>A0A8X6UP47</accession>
<proteinExistence type="predicted"/>
<feature type="transmembrane region" description="Helical" evidence="1">
    <location>
        <begin position="140"/>
        <end position="160"/>
    </location>
</feature>
<feature type="transmembrane region" description="Helical" evidence="1">
    <location>
        <begin position="63"/>
        <end position="83"/>
    </location>
</feature>
<sequence length="389" mass="45426">MASNMIRKSAFKDNDYIEAKVLSSYESSSRSNISINIIPTVLYRYLKWIGLIEHSRENTLNRIIIFAFKIILIFVIVDNWIIYQSQTYNAIMKSLTAYVSSYIFSVAAWYGMHMKRKQLETLLHTLQELSLHQDQRKGNFIVLVLLSMPIFFSVFITLTVTESNSKFYSYGYDLRNPWAQIANVSIKAFLYRFVFPTLTNIIALLYCIVCMHCSTLVRQLHEEILMHPIETFVTSKRVEIMRQKARIEKVLSCVEDNFSLPSFFVIVANLVICASMLSIYIDLDSWVNHRVYLYVEWSLYVINSFGGLMITLWIASELPIQEQKLKEEFYAKARMKMLFAEIPEEPGIEKWLFDKPDFVFTGWNILSYRRSTVFAVVGTLITYTVIVVK</sequence>
<evidence type="ECO:0000256" key="1">
    <source>
        <dbReference type="SAM" id="Phobius"/>
    </source>
</evidence>
<dbReference type="Proteomes" id="UP000887013">
    <property type="component" value="Unassembled WGS sequence"/>
</dbReference>
<dbReference type="OrthoDB" id="5800391at2759"/>
<feature type="transmembrane region" description="Helical" evidence="1">
    <location>
        <begin position="95"/>
        <end position="112"/>
    </location>
</feature>
<comment type="caution">
    <text evidence="2">The sequence shown here is derived from an EMBL/GenBank/DDBJ whole genome shotgun (WGS) entry which is preliminary data.</text>
</comment>
<evidence type="ECO:0000313" key="2">
    <source>
        <dbReference type="EMBL" id="GFU33650.1"/>
    </source>
</evidence>
<gene>
    <name evidence="2" type="primary">AVEN_86550_1</name>
    <name evidence="2" type="ORF">NPIL_113581</name>
</gene>
<feature type="transmembrane region" description="Helical" evidence="1">
    <location>
        <begin position="258"/>
        <end position="281"/>
    </location>
</feature>
<reference evidence="2" key="1">
    <citation type="submission" date="2020-08" db="EMBL/GenBank/DDBJ databases">
        <title>Multicomponent nature underlies the extraordinary mechanical properties of spider dragline silk.</title>
        <authorList>
            <person name="Kono N."/>
            <person name="Nakamura H."/>
            <person name="Mori M."/>
            <person name="Yoshida Y."/>
            <person name="Ohtoshi R."/>
            <person name="Malay A.D."/>
            <person name="Moran D.A.P."/>
            <person name="Tomita M."/>
            <person name="Numata K."/>
            <person name="Arakawa K."/>
        </authorList>
    </citation>
    <scope>NUCLEOTIDE SEQUENCE</scope>
</reference>
<dbReference type="EMBL" id="BMAW01034088">
    <property type="protein sequence ID" value="GFU33650.1"/>
    <property type="molecule type" value="Genomic_DNA"/>
</dbReference>
<feature type="transmembrane region" description="Helical" evidence="1">
    <location>
        <begin position="371"/>
        <end position="388"/>
    </location>
</feature>
<keyword evidence="3" id="KW-1185">Reference proteome</keyword>
<feature type="transmembrane region" description="Helical" evidence="1">
    <location>
        <begin position="193"/>
        <end position="217"/>
    </location>
</feature>
<name>A0A8X6UP47_NEPPI</name>
<keyword evidence="1" id="KW-0812">Transmembrane</keyword>
<evidence type="ECO:0000313" key="3">
    <source>
        <dbReference type="Proteomes" id="UP000887013"/>
    </source>
</evidence>
<keyword evidence="1" id="KW-0472">Membrane</keyword>
<protein>
    <recommendedName>
        <fullName evidence="4">Gustatory receptor</fullName>
    </recommendedName>
</protein>
<keyword evidence="1" id="KW-1133">Transmembrane helix</keyword>